<gene>
    <name evidence="2" type="ORF">JoomaDRAFT_3731</name>
</gene>
<evidence type="ECO:0000313" key="3">
    <source>
        <dbReference type="Proteomes" id="UP000004690"/>
    </source>
</evidence>
<feature type="domain" description="NADPH-dependent FMN reductase-like" evidence="1">
    <location>
        <begin position="3"/>
        <end position="136"/>
    </location>
</feature>
<name>I3CAM1_9FLAO</name>
<accession>I3CAM1</accession>
<dbReference type="PANTHER" id="PTHR30543:SF21">
    <property type="entry name" value="NAD(P)H-DEPENDENT FMN REDUCTASE LOT6"/>
    <property type="match status" value="1"/>
</dbReference>
<protein>
    <submittedName>
        <fullName evidence="2">Putative flavoprotein</fullName>
    </submittedName>
</protein>
<organism evidence="2 3">
    <name type="scientific">Galbibacter orientalis DSM 19592</name>
    <dbReference type="NCBI Taxonomy" id="926559"/>
    <lineage>
        <taxon>Bacteria</taxon>
        <taxon>Pseudomonadati</taxon>
        <taxon>Bacteroidota</taxon>
        <taxon>Flavobacteriia</taxon>
        <taxon>Flavobacteriales</taxon>
        <taxon>Flavobacteriaceae</taxon>
        <taxon>Galbibacter</taxon>
    </lineage>
</organism>
<sequence length="179" mass="20347">MKKIIAFAGSNSSNSINYELVKYTVSLIDDHDIQLLNMANMPFPMFSEDDEREFGYKNSLIELKEDILESDGVIISVNEHNSNVSSYFKNLIDWLSRVERKFLLDKPVFLMGTSPGTRGAISAITNTEQTLPRFGAKIDNVFSLPLFSENFSIKKGVIINDELKQKHLEHLNNFLSKLP</sequence>
<dbReference type="SUPFAM" id="SSF52218">
    <property type="entry name" value="Flavoproteins"/>
    <property type="match status" value="1"/>
</dbReference>
<dbReference type="InterPro" id="IPR029039">
    <property type="entry name" value="Flavoprotein-like_sf"/>
</dbReference>
<dbReference type="HOGENOM" id="CLU_055322_4_1_10"/>
<reference evidence="2 3" key="1">
    <citation type="submission" date="2012-02" db="EMBL/GenBank/DDBJ databases">
        <title>Improved High-Quality Draft genome of Joostella marina DSM 19592.</title>
        <authorList>
            <consortium name="US DOE Joint Genome Institute (JGI-PGF)"/>
            <person name="Lucas S."/>
            <person name="Copeland A."/>
            <person name="Lapidus A."/>
            <person name="Bruce D."/>
            <person name="Goodwin L."/>
            <person name="Pitluck S."/>
            <person name="Peters L."/>
            <person name="Chertkov O."/>
            <person name="Ovchinnikova G."/>
            <person name="Kyrpides N."/>
            <person name="Mavromatis K."/>
            <person name="Detter J.C."/>
            <person name="Han C."/>
            <person name="Land M."/>
            <person name="Hauser L."/>
            <person name="Markowitz V."/>
            <person name="Cheng J.-F."/>
            <person name="Hugenholtz P."/>
            <person name="Woyke T."/>
            <person name="Wu D."/>
            <person name="Tindall B."/>
            <person name="Brambilla E."/>
            <person name="Klenk H.-P."/>
            <person name="Eisen J.A."/>
        </authorList>
    </citation>
    <scope>NUCLEOTIDE SEQUENCE [LARGE SCALE GENOMIC DNA]</scope>
    <source>
        <strain evidence="2 3">DSM 19592</strain>
    </source>
</reference>
<dbReference type="RefSeq" id="WP_008615120.1">
    <property type="nucleotide sequence ID" value="NZ_JH651379.1"/>
</dbReference>
<dbReference type="Proteomes" id="UP000004690">
    <property type="component" value="Unassembled WGS sequence"/>
</dbReference>
<evidence type="ECO:0000259" key="1">
    <source>
        <dbReference type="Pfam" id="PF03358"/>
    </source>
</evidence>
<dbReference type="GO" id="GO:0010181">
    <property type="term" value="F:FMN binding"/>
    <property type="evidence" value="ECO:0007669"/>
    <property type="project" value="TreeGrafter"/>
</dbReference>
<evidence type="ECO:0000313" key="2">
    <source>
        <dbReference type="EMBL" id="EIJ40664.1"/>
    </source>
</evidence>
<dbReference type="EMBL" id="JH651379">
    <property type="protein sequence ID" value="EIJ40664.1"/>
    <property type="molecule type" value="Genomic_DNA"/>
</dbReference>
<dbReference type="InterPro" id="IPR050712">
    <property type="entry name" value="NAD(P)H-dep_reductase"/>
</dbReference>
<dbReference type="PANTHER" id="PTHR30543">
    <property type="entry name" value="CHROMATE REDUCTASE"/>
    <property type="match status" value="1"/>
</dbReference>
<dbReference type="Gene3D" id="3.40.50.360">
    <property type="match status" value="1"/>
</dbReference>
<dbReference type="Pfam" id="PF03358">
    <property type="entry name" value="FMN_red"/>
    <property type="match status" value="1"/>
</dbReference>
<proteinExistence type="predicted"/>
<dbReference type="InterPro" id="IPR005025">
    <property type="entry name" value="FMN_Rdtase-like_dom"/>
</dbReference>
<dbReference type="STRING" id="926559.JoomaDRAFT_3731"/>
<dbReference type="AlphaFoldDB" id="I3CAM1"/>
<dbReference type="GO" id="GO:0005829">
    <property type="term" value="C:cytosol"/>
    <property type="evidence" value="ECO:0007669"/>
    <property type="project" value="TreeGrafter"/>
</dbReference>
<dbReference type="eggNOG" id="COG0431">
    <property type="taxonomic scope" value="Bacteria"/>
</dbReference>
<dbReference type="GO" id="GO:0016491">
    <property type="term" value="F:oxidoreductase activity"/>
    <property type="evidence" value="ECO:0007669"/>
    <property type="project" value="InterPro"/>
</dbReference>
<dbReference type="OrthoDB" id="5767802at2"/>
<keyword evidence="3" id="KW-1185">Reference proteome</keyword>